<dbReference type="EMBL" id="JAKKPZ010001104">
    <property type="protein sequence ID" value="KAI1690694.1"/>
    <property type="molecule type" value="Genomic_DNA"/>
</dbReference>
<feature type="region of interest" description="Disordered" evidence="1">
    <location>
        <begin position="1"/>
        <end position="71"/>
    </location>
</feature>
<evidence type="ECO:0000256" key="1">
    <source>
        <dbReference type="SAM" id="MobiDB-lite"/>
    </source>
</evidence>
<comment type="caution">
    <text evidence="2">The sequence shown here is derived from an EMBL/GenBank/DDBJ whole genome shotgun (WGS) entry which is preliminary data.</text>
</comment>
<evidence type="ECO:0000313" key="3">
    <source>
        <dbReference type="Proteomes" id="UP001201812"/>
    </source>
</evidence>
<dbReference type="Proteomes" id="UP001201812">
    <property type="component" value="Unassembled WGS sequence"/>
</dbReference>
<dbReference type="AlphaFoldDB" id="A0AAD4QUV6"/>
<protein>
    <submittedName>
        <fullName evidence="2">Uncharacterized protein</fullName>
    </submittedName>
</protein>
<organism evidence="2 3">
    <name type="scientific">Ditylenchus destructor</name>
    <dbReference type="NCBI Taxonomy" id="166010"/>
    <lineage>
        <taxon>Eukaryota</taxon>
        <taxon>Metazoa</taxon>
        <taxon>Ecdysozoa</taxon>
        <taxon>Nematoda</taxon>
        <taxon>Chromadorea</taxon>
        <taxon>Rhabditida</taxon>
        <taxon>Tylenchina</taxon>
        <taxon>Tylenchomorpha</taxon>
        <taxon>Sphaerularioidea</taxon>
        <taxon>Anguinidae</taxon>
        <taxon>Anguininae</taxon>
        <taxon>Ditylenchus</taxon>
    </lineage>
</organism>
<reference evidence="2" key="1">
    <citation type="submission" date="2022-01" db="EMBL/GenBank/DDBJ databases">
        <title>Genome Sequence Resource for Two Populations of Ditylenchus destructor, the Migratory Endoparasitic Phytonematode.</title>
        <authorList>
            <person name="Zhang H."/>
            <person name="Lin R."/>
            <person name="Xie B."/>
        </authorList>
    </citation>
    <scope>NUCLEOTIDE SEQUENCE</scope>
    <source>
        <strain evidence="2">BazhouSP</strain>
    </source>
</reference>
<name>A0AAD4QUV6_9BILA</name>
<feature type="compositionally biased region" description="Basic and acidic residues" evidence="1">
    <location>
        <begin position="62"/>
        <end position="71"/>
    </location>
</feature>
<evidence type="ECO:0000313" key="2">
    <source>
        <dbReference type="EMBL" id="KAI1690694.1"/>
    </source>
</evidence>
<accession>A0AAD4QUV6</accession>
<proteinExistence type="predicted"/>
<sequence>MPPHQICEAGDGKRGPAAHPQPRAGHMDIEDADALLLEIVGRGLGEAAPGTGEHQQQPAPEQDGRQRARDL</sequence>
<keyword evidence="3" id="KW-1185">Reference proteome</keyword>
<gene>
    <name evidence="2" type="ORF">DdX_22331</name>
</gene>